<accession>A0A9P4N9Y7</accession>
<dbReference type="EMBL" id="ML986582">
    <property type="protein sequence ID" value="KAF2269342.1"/>
    <property type="molecule type" value="Genomic_DNA"/>
</dbReference>
<dbReference type="Proteomes" id="UP000800093">
    <property type="component" value="Unassembled WGS sequence"/>
</dbReference>
<organism evidence="2 3">
    <name type="scientific">Lojkania enalia</name>
    <dbReference type="NCBI Taxonomy" id="147567"/>
    <lineage>
        <taxon>Eukaryota</taxon>
        <taxon>Fungi</taxon>
        <taxon>Dikarya</taxon>
        <taxon>Ascomycota</taxon>
        <taxon>Pezizomycotina</taxon>
        <taxon>Dothideomycetes</taxon>
        <taxon>Pleosporomycetidae</taxon>
        <taxon>Pleosporales</taxon>
        <taxon>Pleosporales incertae sedis</taxon>
        <taxon>Lojkania</taxon>
    </lineage>
</organism>
<sequence length="171" mass="18750">MDKTYTSWIVSGSTPSKTDVLTHRICPTRANRALVPSRTSASPIVIASGFPSGYKGNQSFPLRMIGSFAGPVLSPLIDRHHTSATCSSSSSTPWYIVPTTSEPLSNKILVLLFRYQFNSSGAMDAIWATWARMVKWFLKSPSPVAEWILVVQALSIPVLGITFFIPAEEIM</sequence>
<comment type="caution">
    <text evidence="2">The sequence shown here is derived from an EMBL/GenBank/DDBJ whole genome shotgun (WGS) entry which is preliminary data.</text>
</comment>
<feature type="transmembrane region" description="Helical" evidence="1">
    <location>
        <begin position="144"/>
        <end position="165"/>
    </location>
</feature>
<name>A0A9P4N9Y7_9PLEO</name>
<keyword evidence="1" id="KW-0812">Transmembrane</keyword>
<protein>
    <submittedName>
        <fullName evidence="2">Uncharacterized protein</fullName>
    </submittedName>
</protein>
<proteinExistence type="predicted"/>
<keyword evidence="3" id="KW-1185">Reference proteome</keyword>
<keyword evidence="1" id="KW-1133">Transmembrane helix</keyword>
<evidence type="ECO:0000313" key="2">
    <source>
        <dbReference type="EMBL" id="KAF2269342.1"/>
    </source>
</evidence>
<dbReference type="AlphaFoldDB" id="A0A9P4N9Y7"/>
<evidence type="ECO:0000256" key="1">
    <source>
        <dbReference type="SAM" id="Phobius"/>
    </source>
</evidence>
<keyword evidence="1" id="KW-0472">Membrane</keyword>
<reference evidence="3" key="1">
    <citation type="journal article" date="2020" name="Stud. Mycol.">
        <title>101 Dothideomycetes genomes: A test case for predicting lifestyles and emergence of pathogens.</title>
        <authorList>
            <person name="Haridas S."/>
            <person name="Albert R."/>
            <person name="Binder M."/>
            <person name="Bloem J."/>
            <person name="LaButti K."/>
            <person name="Salamov A."/>
            <person name="Andreopoulos B."/>
            <person name="Baker S."/>
            <person name="Barry K."/>
            <person name="Bills G."/>
            <person name="Bluhm B."/>
            <person name="Cannon C."/>
            <person name="Castanera R."/>
            <person name="Culley D."/>
            <person name="Daum C."/>
            <person name="Ezra D."/>
            <person name="Gonzalez J."/>
            <person name="Henrissat B."/>
            <person name="Kuo A."/>
            <person name="Liang C."/>
            <person name="Lipzen A."/>
            <person name="Lutzoni F."/>
            <person name="Magnuson J."/>
            <person name="Mondo S."/>
            <person name="Nolan M."/>
            <person name="Ohm R."/>
            <person name="Pangilinan J."/>
            <person name="Park H.-J."/>
            <person name="Ramirez L."/>
            <person name="Alfaro M."/>
            <person name="Sun H."/>
            <person name="Tritt A."/>
            <person name="Yoshinaga Y."/>
            <person name="Zwiers L.-H."/>
            <person name="Turgeon B."/>
            <person name="Goodwin S."/>
            <person name="Spatafora J."/>
            <person name="Crous P."/>
            <person name="Grigoriev I."/>
        </authorList>
    </citation>
    <scope>NUCLEOTIDE SEQUENCE [LARGE SCALE GENOMIC DNA]</scope>
    <source>
        <strain evidence="3">CBS 304.66</strain>
    </source>
</reference>
<gene>
    <name evidence="2" type="ORF">CC78DRAFT_574906</name>
</gene>
<evidence type="ECO:0000313" key="3">
    <source>
        <dbReference type="Proteomes" id="UP000800093"/>
    </source>
</evidence>